<gene>
    <name evidence="2" type="ORF">GOB93_14065</name>
</gene>
<evidence type="ECO:0000313" key="2">
    <source>
        <dbReference type="EMBL" id="NHN85759.1"/>
    </source>
</evidence>
<feature type="region of interest" description="Disordered" evidence="1">
    <location>
        <begin position="1"/>
        <end position="31"/>
    </location>
</feature>
<comment type="caution">
    <text evidence="2">The sequence shown here is derived from an EMBL/GenBank/DDBJ whole genome shotgun (WGS) entry which is preliminary data.</text>
</comment>
<name>A0ABX0JSF4_9PROT</name>
<evidence type="ECO:0000256" key="1">
    <source>
        <dbReference type="SAM" id="MobiDB-lite"/>
    </source>
</evidence>
<proteinExistence type="predicted"/>
<keyword evidence="3" id="KW-1185">Reference proteome</keyword>
<reference evidence="2 3" key="1">
    <citation type="journal article" date="2020" name="Int. J. Syst. Evol. Microbiol.">
        <title>Novel acetic acid bacteria from cider fermentations: Acetobacter conturbans sp. nov. and Acetobacter fallax sp. nov.</title>
        <authorList>
            <person name="Sombolestani A.S."/>
            <person name="Cleenwerck I."/>
            <person name="Cnockaert M."/>
            <person name="Borremans W."/>
            <person name="Wieme A.D."/>
            <person name="De Vuyst L."/>
            <person name="Vandamme P."/>
        </authorList>
    </citation>
    <scope>NUCLEOTIDE SEQUENCE [LARGE SCALE GENOMIC DNA]</scope>
    <source>
        <strain evidence="2 3">LMG 30640</strain>
    </source>
</reference>
<sequence length="116" mass="12972">MSEDRDASETQNYPAGYTAGGAASDTDAPAPVQIPLDKQTIGATEHSFGALQQMLRRKQSVEHRERRVAITRGGNLTIEDIVRDEVRAFLKEWLDQHLSGIVQQAVQKEIERLSDR</sequence>
<dbReference type="InterPro" id="IPR019632">
    <property type="entry name" value="DUF2497"/>
</dbReference>
<protein>
    <submittedName>
        <fullName evidence="2">DUF2497 domain-containing protein</fullName>
    </submittedName>
</protein>
<dbReference type="Proteomes" id="UP000635278">
    <property type="component" value="Unassembled WGS sequence"/>
</dbReference>
<organism evidence="2 3">
    <name type="scientific">Acetobacter musti</name>
    <dbReference type="NCBI Taxonomy" id="864732"/>
    <lineage>
        <taxon>Bacteria</taxon>
        <taxon>Pseudomonadati</taxon>
        <taxon>Pseudomonadota</taxon>
        <taxon>Alphaproteobacteria</taxon>
        <taxon>Acetobacterales</taxon>
        <taxon>Acetobacteraceae</taxon>
        <taxon>Acetobacter</taxon>
    </lineage>
</organism>
<dbReference type="Pfam" id="PF10691">
    <property type="entry name" value="DUF2497"/>
    <property type="match status" value="1"/>
</dbReference>
<evidence type="ECO:0000313" key="3">
    <source>
        <dbReference type="Proteomes" id="UP000635278"/>
    </source>
</evidence>
<accession>A0ABX0JSF4</accession>
<dbReference type="EMBL" id="WOTB01000020">
    <property type="protein sequence ID" value="NHN85759.1"/>
    <property type="molecule type" value="Genomic_DNA"/>
</dbReference>